<dbReference type="CDD" id="cd11717">
    <property type="entry name" value="THUMP_THUMPD1_like"/>
    <property type="match status" value="1"/>
</dbReference>
<dbReference type="GO" id="GO:0006400">
    <property type="term" value="P:tRNA modification"/>
    <property type="evidence" value="ECO:0007669"/>
    <property type="project" value="InterPro"/>
</dbReference>
<dbReference type="OrthoDB" id="367221at2759"/>
<dbReference type="GO" id="GO:0003723">
    <property type="term" value="F:RNA binding"/>
    <property type="evidence" value="ECO:0007669"/>
    <property type="project" value="UniProtKB-UniRule"/>
</dbReference>
<keyword evidence="5" id="KW-1185">Reference proteome</keyword>
<organism evidence="4 5">
    <name type="scientific">Sanghuangporus baumii</name>
    <name type="common">Phellinus baumii</name>
    <dbReference type="NCBI Taxonomy" id="108892"/>
    <lineage>
        <taxon>Eukaryota</taxon>
        <taxon>Fungi</taxon>
        <taxon>Dikarya</taxon>
        <taxon>Basidiomycota</taxon>
        <taxon>Agaricomycotina</taxon>
        <taxon>Agaricomycetes</taxon>
        <taxon>Hymenochaetales</taxon>
        <taxon>Hymenochaetaceae</taxon>
        <taxon>Sanghuangporus</taxon>
    </lineage>
</organism>
<dbReference type="SUPFAM" id="SSF143437">
    <property type="entry name" value="THUMP domain-like"/>
    <property type="match status" value="1"/>
</dbReference>
<gene>
    <name evidence="4" type="ORF">A7U60_g1045</name>
</gene>
<dbReference type="PANTHER" id="PTHR13452">
    <property type="entry name" value="THUMP DOMAIN CONTAINING PROTEIN 1-RELATED"/>
    <property type="match status" value="1"/>
</dbReference>
<dbReference type="EMBL" id="LNZH02000072">
    <property type="protein sequence ID" value="OCB91693.1"/>
    <property type="molecule type" value="Genomic_DNA"/>
</dbReference>
<dbReference type="Pfam" id="PF02926">
    <property type="entry name" value="THUMP"/>
    <property type="match status" value="1"/>
</dbReference>
<evidence type="ECO:0000313" key="4">
    <source>
        <dbReference type="EMBL" id="OCB91693.1"/>
    </source>
</evidence>
<evidence type="ECO:0000256" key="1">
    <source>
        <dbReference type="PROSITE-ProRule" id="PRU00529"/>
    </source>
</evidence>
<dbReference type="FunFam" id="3.30.2300.10:FF:000001">
    <property type="entry name" value="THUMP domain-containing protein 1"/>
    <property type="match status" value="1"/>
</dbReference>
<protein>
    <recommendedName>
        <fullName evidence="3">THUMP domain-containing protein</fullName>
    </recommendedName>
</protein>
<dbReference type="Proteomes" id="UP000757232">
    <property type="component" value="Unassembled WGS sequence"/>
</dbReference>
<evidence type="ECO:0000256" key="2">
    <source>
        <dbReference type="SAM" id="MobiDB-lite"/>
    </source>
</evidence>
<accession>A0A9Q5I4V4</accession>
<evidence type="ECO:0000259" key="3">
    <source>
        <dbReference type="PROSITE" id="PS51165"/>
    </source>
</evidence>
<dbReference type="PROSITE" id="PS51165">
    <property type="entry name" value="THUMP"/>
    <property type="match status" value="1"/>
</dbReference>
<feature type="domain" description="THUMP" evidence="3">
    <location>
        <begin position="131"/>
        <end position="237"/>
    </location>
</feature>
<dbReference type="AlphaFoldDB" id="A0A9Q5I4V4"/>
<dbReference type="PANTHER" id="PTHR13452:SF10">
    <property type="entry name" value="THUMP DOMAIN-CONTAINING PROTEIN 1"/>
    <property type="match status" value="1"/>
</dbReference>
<name>A0A9Q5I4V4_SANBA</name>
<sequence length="261" mass="30018">MSENQERLLKKRFRNDGSSVWTRRNIDGPGVWLTCVKGKERQAIGETYDLFESLTDELWPTDSDANDDEDSKQADGQEDLEKAISREIEIIKRPRKDKWFANCQTNTPCLVFISCKPPVDPVALVSTHVKRVEETGVTHTRSTLRLTPVTNSCDANLSEITSLCKRIAVPVFEKGESGFYRYKIEIRMRNHSTLSREEIIRAIAQCIPERHKVDLQNPELFILVEIFKATCGMSVVRDYYKYKKFNVVELSQARLAVNNDE</sequence>
<feature type="region of interest" description="Disordered" evidence="2">
    <location>
        <begin position="59"/>
        <end position="79"/>
    </location>
</feature>
<evidence type="ECO:0000313" key="5">
    <source>
        <dbReference type="Proteomes" id="UP000757232"/>
    </source>
</evidence>
<comment type="caution">
    <text evidence="4">The sequence shown here is derived from an EMBL/GenBank/DDBJ whole genome shotgun (WGS) entry which is preliminary data.</text>
</comment>
<dbReference type="InterPro" id="IPR004114">
    <property type="entry name" value="THUMP_dom"/>
</dbReference>
<reference evidence="4" key="1">
    <citation type="submission" date="2016-06" db="EMBL/GenBank/DDBJ databases">
        <title>Draft Genome sequence of the fungus Inonotus baumii.</title>
        <authorList>
            <person name="Zhu H."/>
            <person name="Lin W."/>
        </authorList>
    </citation>
    <scope>NUCLEOTIDE SEQUENCE</scope>
    <source>
        <strain evidence="4">821</strain>
    </source>
</reference>
<dbReference type="SMART" id="SM00981">
    <property type="entry name" value="THUMP"/>
    <property type="match status" value="1"/>
</dbReference>
<keyword evidence="1" id="KW-0694">RNA-binding</keyword>
<dbReference type="InterPro" id="IPR040183">
    <property type="entry name" value="THUMPD1-like"/>
</dbReference>
<dbReference type="Gene3D" id="3.30.2300.10">
    <property type="entry name" value="THUMP superfamily"/>
    <property type="match status" value="1"/>
</dbReference>
<proteinExistence type="predicted"/>